<dbReference type="InterPro" id="IPR017850">
    <property type="entry name" value="Alkaline_phosphatase_core_sf"/>
</dbReference>
<evidence type="ECO:0000256" key="6">
    <source>
        <dbReference type="ARBA" id="ARBA00023136"/>
    </source>
</evidence>
<protein>
    <submittedName>
        <fullName evidence="9">Phosphoglycerol transferase MdoB-like AlkP superfamily enzyme</fullName>
    </submittedName>
</protein>
<feature type="transmembrane region" description="Helical" evidence="7">
    <location>
        <begin position="16"/>
        <end position="35"/>
    </location>
</feature>
<comment type="subcellular location">
    <subcellularLocation>
        <location evidence="1">Cell membrane</location>
        <topology evidence="1">Multi-pass membrane protein</topology>
    </subcellularLocation>
</comment>
<evidence type="ECO:0000256" key="5">
    <source>
        <dbReference type="ARBA" id="ARBA00022989"/>
    </source>
</evidence>
<evidence type="ECO:0000259" key="8">
    <source>
        <dbReference type="Pfam" id="PF00884"/>
    </source>
</evidence>
<dbReference type="SUPFAM" id="SSF53649">
    <property type="entry name" value="Alkaline phosphatase-like"/>
    <property type="match status" value="1"/>
</dbReference>
<keyword evidence="6 7" id="KW-0472">Membrane</keyword>
<gene>
    <name evidence="9" type="ORF">F4694_000332</name>
</gene>
<reference evidence="10" key="1">
    <citation type="submission" date="2020-07" db="EMBL/GenBank/DDBJ databases">
        <authorList>
            <person name="Partida-Martinez L."/>
            <person name="Huntemann M."/>
            <person name="Clum A."/>
            <person name="Wang J."/>
            <person name="Palaniappan K."/>
            <person name="Ritter S."/>
            <person name="Chen I.-M."/>
            <person name="Stamatis D."/>
            <person name="Reddy T."/>
            <person name="O'Malley R."/>
            <person name="Daum C."/>
            <person name="Shapiro N."/>
            <person name="Ivanova N."/>
            <person name="Kyrpides N."/>
            <person name="Woyke T."/>
        </authorList>
    </citation>
    <scope>NUCLEOTIDE SEQUENCE [LARGE SCALE GENOMIC DNA]</scope>
    <source>
        <strain evidence="10">AT2.8</strain>
    </source>
</reference>
<feature type="transmembrane region" description="Helical" evidence="7">
    <location>
        <begin position="165"/>
        <end position="185"/>
    </location>
</feature>
<dbReference type="AlphaFoldDB" id="A0A852T4V2"/>
<proteinExistence type="predicted"/>
<dbReference type="PANTHER" id="PTHR47371">
    <property type="entry name" value="LIPOTEICHOIC ACID SYNTHASE"/>
    <property type="match status" value="1"/>
</dbReference>
<evidence type="ECO:0000313" key="9">
    <source>
        <dbReference type="EMBL" id="NYE03613.1"/>
    </source>
</evidence>
<dbReference type="InterPro" id="IPR050448">
    <property type="entry name" value="OpgB/LTA_synthase_biosynth"/>
</dbReference>
<comment type="pathway">
    <text evidence="2">Cell wall biogenesis; lipoteichoic acid biosynthesis.</text>
</comment>
<feature type="domain" description="Sulfatase N-terminal" evidence="8">
    <location>
        <begin position="251"/>
        <end position="542"/>
    </location>
</feature>
<evidence type="ECO:0000256" key="1">
    <source>
        <dbReference type="ARBA" id="ARBA00004651"/>
    </source>
</evidence>
<dbReference type="GO" id="GO:0016740">
    <property type="term" value="F:transferase activity"/>
    <property type="evidence" value="ECO:0007669"/>
    <property type="project" value="UniProtKB-KW"/>
</dbReference>
<evidence type="ECO:0000256" key="3">
    <source>
        <dbReference type="ARBA" id="ARBA00022475"/>
    </source>
</evidence>
<feature type="transmembrane region" description="Helical" evidence="7">
    <location>
        <begin position="77"/>
        <end position="99"/>
    </location>
</feature>
<evidence type="ECO:0000256" key="2">
    <source>
        <dbReference type="ARBA" id="ARBA00004936"/>
    </source>
</evidence>
<accession>A0A852T4V2</accession>
<dbReference type="Proteomes" id="UP000548423">
    <property type="component" value="Unassembled WGS sequence"/>
</dbReference>
<feature type="transmembrane region" description="Helical" evidence="7">
    <location>
        <begin position="47"/>
        <end position="70"/>
    </location>
</feature>
<dbReference type="GO" id="GO:0005886">
    <property type="term" value="C:plasma membrane"/>
    <property type="evidence" value="ECO:0007669"/>
    <property type="project" value="UniProtKB-SubCell"/>
</dbReference>
<sequence>MKGINHLVSNIRPSKSGLLLALTAGAFSLFTLMIIEVIHRDSFTAFFAWASSSTVSFVITFFLLFFLVGALLFLPTILFITLIIVETIFLFIVSLGSFIKFQLRGEYFTPADLYALNEGADISTLMNDLIGWKEIAGFVVTLLLLLVFCLFFVRLKNRVSFRKRLILSAISILCIAIICTQPSLFTFRSYSKEVPTVESYRVFGFVGAYLTLVEKAIIAVPDHYDKDEVEKIVKTVNATPTEDVVDPDFQPNIIVVLAEAMWDPLLLKNADFKEDPLPYFRSLMQNYSSGSLLTHVYGGGTFNTELEVLSGLSTRFAPEEVYYNQVNRPIDSLAYLLRKQGYHATAIHNFKNWYYTRKDIYELIGFERFFSMEFFNNPSYIGPYIDDRILMKKALSELKNTKGPDFLNVVTVASHGPYNDIRYKDLPILATSSRNMTELSKYILNLYTNLLKDVDDSIRILIEGVKEIDEPTMVVIYGDHLPFLGEEYAVYRELDYFHGDLNNHEEYKKMYQTPLVVWDNFGGETKKEDLRMTPNFLGSYILANAKKEMSPIFRLSRDLYKQGDTVIPKKTFYEEEGVREEDLMDYQLLQYDALKGKQYSYANRNLKPFAGYVLGNGKIKIDSVQVEKENKGTYRLNIRGENFVSGATIFIDGKKKKIKFTNENLISTTIKMNGDSSDETSPHEIRVAVLDDDGKTIIEESNSKTIKLK</sequence>
<comment type="caution">
    <text evidence="9">The sequence shown here is derived from an EMBL/GenBank/DDBJ whole genome shotgun (WGS) entry which is preliminary data.</text>
</comment>
<organism evidence="9 10">
    <name type="scientific">Neobacillus niacini</name>
    <dbReference type="NCBI Taxonomy" id="86668"/>
    <lineage>
        <taxon>Bacteria</taxon>
        <taxon>Bacillati</taxon>
        <taxon>Bacillota</taxon>
        <taxon>Bacilli</taxon>
        <taxon>Bacillales</taxon>
        <taxon>Bacillaceae</taxon>
        <taxon>Neobacillus</taxon>
    </lineage>
</organism>
<dbReference type="InterPro" id="IPR000917">
    <property type="entry name" value="Sulfatase_N"/>
</dbReference>
<evidence type="ECO:0000313" key="10">
    <source>
        <dbReference type="Proteomes" id="UP000548423"/>
    </source>
</evidence>
<evidence type="ECO:0000256" key="4">
    <source>
        <dbReference type="ARBA" id="ARBA00022692"/>
    </source>
</evidence>
<reference evidence="10" key="2">
    <citation type="submission" date="2020-08" db="EMBL/GenBank/DDBJ databases">
        <title>The Agave Microbiome: Exploring the role of microbial communities in plant adaptations to desert environments.</title>
        <authorList>
            <person name="Partida-Martinez L.P."/>
        </authorList>
    </citation>
    <scope>NUCLEOTIDE SEQUENCE [LARGE SCALE GENOMIC DNA]</scope>
    <source>
        <strain evidence="10">AT2.8</strain>
    </source>
</reference>
<keyword evidence="4 7" id="KW-0812">Transmembrane</keyword>
<name>A0A852T4V2_9BACI</name>
<dbReference type="Gene3D" id="3.40.720.10">
    <property type="entry name" value="Alkaline Phosphatase, subunit A"/>
    <property type="match status" value="1"/>
</dbReference>
<keyword evidence="5 7" id="KW-1133">Transmembrane helix</keyword>
<dbReference type="Pfam" id="PF00884">
    <property type="entry name" value="Sulfatase"/>
    <property type="match status" value="1"/>
</dbReference>
<evidence type="ECO:0000256" key="7">
    <source>
        <dbReference type="SAM" id="Phobius"/>
    </source>
</evidence>
<keyword evidence="3" id="KW-1003">Cell membrane</keyword>
<dbReference type="EMBL" id="JACCBX010000001">
    <property type="protein sequence ID" value="NYE03613.1"/>
    <property type="molecule type" value="Genomic_DNA"/>
</dbReference>
<dbReference type="PANTHER" id="PTHR47371:SF3">
    <property type="entry name" value="PHOSPHOGLYCEROL TRANSFERASE I"/>
    <property type="match status" value="1"/>
</dbReference>
<feature type="transmembrane region" description="Helical" evidence="7">
    <location>
        <begin position="135"/>
        <end position="153"/>
    </location>
</feature>
<dbReference type="CDD" id="cd16015">
    <property type="entry name" value="LTA_synthase"/>
    <property type="match status" value="1"/>
</dbReference>